<sequence>MSSHRKRLNIKNRIEESDIPIEGREPLKRLCQMVFDDDCGELKNIRVAWEVPDQNAGRSAPRDDWRIYECDVLGLRFSVPCGTPIPMILAEEHTPDGDVLSVVYRFVHPDFLTNTDALLDNLVQHLQDEIQDRLASLSTTYNLVTALHDMETLPIETSAPESVARTNDRGYERIDESPLEGKA</sequence>
<comment type="caution">
    <text evidence="2">The sequence shown here is derived from an EMBL/GenBank/DDBJ whole genome shotgun (WGS) entry which is preliminary data.</text>
</comment>
<evidence type="ECO:0000313" key="2">
    <source>
        <dbReference type="EMBL" id="PEN11415.1"/>
    </source>
</evidence>
<dbReference type="RefSeq" id="WP_098077915.1">
    <property type="nucleotide sequence ID" value="NZ_PDEQ01000009.1"/>
</dbReference>
<name>A0A2A8CUA0_9BACT</name>
<dbReference type="AlphaFoldDB" id="A0A2A8CUA0"/>
<dbReference type="EMBL" id="PDEQ01000009">
    <property type="protein sequence ID" value="PEN11415.1"/>
    <property type="molecule type" value="Genomic_DNA"/>
</dbReference>
<gene>
    <name evidence="2" type="ORF">CRI94_15375</name>
</gene>
<dbReference type="Proteomes" id="UP000220102">
    <property type="component" value="Unassembled WGS sequence"/>
</dbReference>
<reference evidence="2 3" key="1">
    <citation type="submission" date="2017-10" db="EMBL/GenBank/DDBJ databases">
        <title>Draft genome of Longibacter Salinarum.</title>
        <authorList>
            <person name="Goh K.M."/>
            <person name="Shamsir M.S."/>
            <person name="Lim S.W."/>
        </authorList>
    </citation>
    <scope>NUCLEOTIDE SEQUENCE [LARGE SCALE GENOMIC DNA]</scope>
    <source>
        <strain evidence="2 3">KCTC 52045</strain>
    </source>
</reference>
<feature type="region of interest" description="Disordered" evidence="1">
    <location>
        <begin position="157"/>
        <end position="183"/>
    </location>
</feature>
<organism evidence="2 3">
    <name type="scientific">Longibacter salinarum</name>
    <dbReference type="NCBI Taxonomy" id="1850348"/>
    <lineage>
        <taxon>Bacteria</taxon>
        <taxon>Pseudomonadati</taxon>
        <taxon>Rhodothermota</taxon>
        <taxon>Rhodothermia</taxon>
        <taxon>Rhodothermales</taxon>
        <taxon>Salisaetaceae</taxon>
        <taxon>Longibacter</taxon>
    </lineage>
</organism>
<evidence type="ECO:0000256" key="1">
    <source>
        <dbReference type="SAM" id="MobiDB-lite"/>
    </source>
</evidence>
<accession>A0A2A8CUA0</accession>
<proteinExistence type="predicted"/>
<keyword evidence="3" id="KW-1185">Reference proteome</keyword>
<protein>
    <submittedName>
        <fullName evidence="2">Uncharacterized protein</fullName>
    </submittedName>
</protein>
<evidence type="ECO:0000313" key="3">
    <source>
        <dbReference type="Proteomes" id="UP000220102"/>
    </source>
</evidence>
<feature type="compositionally biased region" description="Basic and acidic residues" evidence="1">
    <location>
        <begin position="166"/>
        <end position="183"/>
    </location>
</feature>